<keyword evidence="1" id="KW-1133">Transmembrane helix</keyword>
<dbReference type="AlphaFoldDB" id="A0A365KK40"/>
<dbReference type="Proteomes" id="UP000251002">
    <property type="component" value="Unassembled WGS sequence"/>
</dbReference>
<proteinExistence type="predicted"/>
<sequence length="92" mass="10579">MTRKGCADMNGKLKRVAAFQQAVQKKMDRLIDRLSRNAIEQEERKYELLYGKPLSEKERIEIKKGVVVRYAFLLAVPVLVLLLTLMNRGVMG</sequence>
<evidence type="ECO:0000256" key="1">
    <source>
        <dbReference type="SAM" id="Phobius"/>
    </source>
</evidence>
<dbReference type="EMBL" id="QLZR01000010">
    <property type="protein sequence ID" value="RAZ73498.1"/>
    <property type="molecule type" value="Genomic_DNA"/>
</dbReference>
<evidence type="ECO:0000313" key="2">
    <source>
        <dbReference type="EMBL" id="RAZ73498.1"/>
    </source>
</evidence>
<comment type="caution">
    <text evidence="2">The sequence shown here is derived from an EMBL/GenBank/DDBJ whole genome shotgun (WGS) entry which is preliminary data.</text>
</comment>
<keyword evidence="1" id="KW-0812">Transmembrane</keyword>
<accession>A0A365KK40</accession>
<gene>
    <name evidence="2" type="ORF">DP120_17360</name>
</gene>
<feature type="transmembrane region" description="Helical" evidence="1">
    <location>
        <begin position="67"/>
        <end position="86"/>
    </location>
</feature>
<organism evidence="2 3">
    <name type="scientific">Planococcus halotolerans</name>
    <dbReference type="NCBI Taxonomy" id="2233542"/>
    <lineage>
        <taxon>Bacteria</taxon>
        <taxon>Bacillati</taxon>
        <taxon>Bacillota</taxon>
        <taxon>Bacilli</taxon>
        <taxon>Bacillales</taxon>
        <taxon>Caryophanaceae</taxon>
        <taxon>Planococcus</taxon>
    </lineage>
</organism>
<reference evidence="2 3" key="1">
    <citation type="submission" date="2018-06" db="EMBL/GenBank/DDBJ databases">
        <title>The draft genome sequences of strains SCU63 and S1.</title>
        <authorList>
            <person name="Gan L."/>
        </authorList>
    </citation>
    <scope>NUCLEOTIDE SEQUENCE [LARGE SCALE GENOMIC DNA]</scope>
    <source>
        <strain evidence="2 3">SCU63</strain>
    </source>
</reference>
<name>A0A365KK40_9BACL</name>
<keyword evidence="1" id="KW-0472">Membrane</keyword>
<evidence type="ECO:0000313" key="3">
    <source>
        <dbReference type="Proteomes" id="UP000251002"/>
    </source>
</evidence>
<keyword evidence="3" id="KW-1185">Reference proteome</keyword>
<protein>
    <submittedName>
        <fullName evidence="2">Uncharacterized protein</fullName>
    </submittedName>
</protein>